<reference evidence="1 2" key="1">
    <citation type="submission" date="2018-06" db="EMBL/GenBank/DDBJ databases">
        <authorList>
            <consortium name="Pathogen Informatics"/>
            <person name="Doyle S."/>
        </authorList>
    </citation>
    <scope>NUCLEOTIDE SEQUENCE [LARGE SCALE GENOMIC DNA]</scope>
    <source>
        <strain evidence="1 2">NCTC13102</strain>
    </source>
</reference>
<protein>
    <submittedName>
        <fullName evidence="1">Uncharacterized protein</fullName>
    </submittedName>
</protein>
<name>A0A2X3BIE4_9HELI</name>
<proteinExistence type="predicted"/>
<organism evidence="1 2">
    <name type="scientific">Helicobacter fennelliae</name>
    <dbReference type="NCBI Taxonomy" id="215"/>
    <lineage>
        <taxon>Bacteria</taxon>
        <taxon>Pseudomonadati</taxon>
        <taxon>Campylobacterota</taxon>
        <taxon>Epsilonproteobacteria</taxon>
        <taxon>Campylobacterales</taxon>
        <taxon>Helicobacteraceae</taxon>
        <taxon>Helicobacter</taxon>
    </lineage>
</organism>
<gene>
    <name evidence="1" type="ORF">NCTC13102_01819</name>
</gene>
<accession>A0A2X3BIE4</accession>
<evidence type="ECO:0000313" key="2">
    <source>
        <dbReference type="Proteomes" id="UP000250166"/>
    </source>
</evidence>
<dbReference type="AlphaFoldDB" id="A0A2X3BIE4"/>
<dbReference type="EMBL" id="UAWL01000006">
    <property type="protein sequence ID" value="SQB99494.1"/>
    <property type="molecule type" value="Genomic_DNA"/>
</dbReference>
<evidence type="ECO:0000313" key="1">
    <source>
        <dbReference type="EMBL" id="SQB99494.1"/>
    </source>
</evidence>
<dbReference type="Proteomes" id="UP000250166">
    <property type="component" value="Unassembled WGS sequence"/>
</dbReference>
<sequence length="33" mass="3815">MTIVIENVKEEFLPALRGLSKTMKAKMRTKNHV</sequence>